<dbReference type="KEGG" id="wna:KA717_33940"/>
<name>A0A977L3X7_9CYAN</name>
<protein>
    <recommendedName>
        <fullName evidence="2">Transposase</fullName>
    </recommendedName>
</protein>
<dbReference type="AlphaFoldDB" id="A0A977L3X7"/>
<evidence type="ECO:0000313" key="1">
    <source>
        <dbReference type="EMBL" id="UXE64942.1"/>
    </source>
</evidence>
<reference evidence="1" key="1">
    <citation type="submission" date="2021-04" db="EMBL/GenBank/DDBJ databases">
        <title>Genome sequence of Woronichinia naegeliana from Washington state freshwater lake bloom.</title>
        <authorList>
            <person name="Dreher T.W."/>
        </authorList>
    </citation>
    <scope>NUCLEOTIDE SEQUENCE</scope>
    <source>
        <strain evidence="1">WA131</strain>
    </source>
</reference>
<gene>
    <name evidence="1" type="ORF">KA717_33940</name>
</gene>
<accession>A0A977L3X7</accession>
<organism evidence="1">
    <name type="scientific">Woronichinia naegeliana WA131</name>
    <dbReference type="NCBI Taxonomy" id="2824559"/>
    <lineage>
        <taxon>Bacteria</taxon>
        <taxon>Bacillati</taxon>
        <taxon>Cyanobacteriota</taxon>
        <taxon>Cyanophyceae</taxon>
        <taxon>Synechococcales</taxon>
        <taxon>Coelosphaeriaceae</taxon>
        <taxon>Woronichinia</taxon>
    </lineage>
</organism>
<dbReference type="EMBL" id="CP073041">
    <property type="protein sequence ID" value="UXE64942.1"/>
    <property type="molecule type" value="Genomic_DNA"/>
</dbReference>
<dbReference type="Proteomes" id="UP001065613">
    <property type="component" value="Chromosome"/>
</dbReference>
<proteinExistence type="predicted"/>
<sequence>MTNYRHCSPMKDLRERFLEAGKNKMQIVGVVMHKLIRIVYGILKSGKPFDQTKLALPNVVLEEETDFFPVSP</sequence>
<evidence type="ECO:0008006" key="2">
    <source>
        <dbReference type="Google" id="ProtNLM"/>
    </source>
</evidence>